<evidence type="ECO:0000313" key="2">
    <source>
        <dbReference type="Proteomes" id="UP000052982"/>
    </source>
</evidence>
<dbReference type="OrthoDB" id="7067800at2"/>
<gene>
    <name evidence="1" type="ORF">AQJ64_15575</name>
</gene>
<dbReference type="STRING" id="1943.AQJ64_15575"/>
<reference evidence="1 2" key="1">
    <citation type="submission" date="2015-10" db="EMBL/GenBank/DDBJ databases">
        <title>Draft genome sequence of Streptomyces griseoruber DSM 40281, type strain for the species Streptomyces griseoruber.</title>
        <authorList>
            <person name="Ruckert C."/>
            <person name="Winkler A."/>
            <person name="Kalinowski J."/>
            <person name="Kampfer P."/>
            <person name="Glaeser S."/>
        </authorList>
    </citation>
    <scope>NUCLEOTIDE SEQUENCE [LARGE SCALE GENOMIC DNA]</scope>
    <source>
        <strain evidence="1 2">DSM 40281</strain>
    </source>
</reference>
<dbReference type="AlphaFoldDB" id="A0A101T1L8"/>
<dbReference type="GO" id="GO:0004061">
    <property type="term" value="F:arylformamidase activity"/>
    <property type="evidence" value="ECO:0007669"/>
    <property type="project" value="InterPro"/>
</dbReference>
<dbReference type="RefSeq" id="WP_055632715.1">
    <property type="nucleotide sequence ID" value="NZ_JBIRRP010000016.1"/>
</dbReference>
<keyword evidence="2" id="KW-1185">Reference proteome</keyword>
<dbReference type="InterPro" id="IPR007325">
    <property type="entry name" value="KFase/CYL"/>
</dbReference>
<accession>A0A101T1L8</accession>
<sequence>MSKRWKQRPPGSTWGDFGEDDELGRINLLTPEKVLQGVREVEHGITFSLSLPLDYPGGTSLNQRRYPPILRPTEDLQHQQDVFYNIKASEHFSPDLIDVWSDDVVTLWLQYSTQWDSLAHQGAEFDADGDGVAEAIYYNGFRPGADIVGPRPDAKGDGSGSLGFARHLGLEKMAEHGVQGRGVLIDIAHHLGTGFQAVDFKQLQDIMAADDVVVEPGDILLVHTGFATQVLAWEKNPDPVAIHRTAAYLDADDPDLLNWIAESQISAIASDNYAIEGVGVTQAQGPHTLLPLHHLCLFKLGVPMGEMWYLHDLAAWLREHRRTRFLLTAPPLNLPGTQGSPLTPVATV</sequence>
<organism evidence="1 2">
    <name type="scientific">Streptomyces griseoruber</name>
    <dbReference type="NCBI Taxonomy" id="1943"/>
    <lineage>
        <taxon>Bacteria</taxon>
        <taxon>Bacillati</taxon>
        <taxon>Actinomycetota</taxon>
        <taxon>Actinomycetes</taxon>
        <taxon>Kitasatosporales</taxon>
        <taxon>Streptomycetaceae</taxon>
        <taxon>Streptomyces</taxon>
    </lineage>
</organism>
<dbReference type="SUPFAM" id="SSF102198">
    <property type="entry name" value="Putative cyclase"/>
    <property type="match status" value="1"/>
</dbReference>
<dbReference type="Gene3D" id="3.50.30.50">
    <property type="entry name" value="Putative cyclase"/>
    <property type="match status" value="1"/>
</dbReference>
<dbReference type="Pfam" id="PF04199">
    <property type="entry name" value="Cyclase"/>
    <property type="match status" value="1"/>
</dbReference>
<dbReference type="PANTHER" id="PTHR34861:SF10">
    <property type="entry name" value="CYCLASE"/>
    <property type="match status" value="1"/>
</dbReference>
<comment type="caution">
    <text evidence="1">The sequence shown here is derived from an EMBL/GenBank/DDBJ whole genome shotgun (WGS) entry which is preliminary data.</text>
</comment>
<evidence type="ECO:0000313" key="1">
    <source>
        <dbReference type="EMBL" id="KUN84183.1"/>
    </source>
</evidence>
<proteinExistence type="predicted"/>
<dbReference type="EMBL" id="LMWW01000018">
    <property type="protein sequence ID" value="KUN84183.1"/>
    <property type="molecule type" value="Genomic_DNA"/>
</dbReference>
<protein>
    <submittedName>
        <fullName evidence="1">Cyclase</fullName>
    </submittedName>
</protein>
<dbReference type="PANTHER" id="PTHR34861">
    <property type="match status" value="1"/>
</dbReference>
<name>A0A101T1L8_9ACTN</name>
<dbReference type="Proteomes" id="UP000052982">
    <property type="component" value="Unassembled WGS sequence"/>
</dbReference>
<dbReference type="InterPro" id="IPR037175">
    <property type="entry name" value="KFase_sf"/>
</dbReference>
<dbReference type="GO" id="GO:0019441">
    <property type="term" value="P:L-tryptophan catabolic process to kynurenine"/>
    <property type="evidence" value="ECO:0007669"/>
    <property type="project" value="InterPro"/>
</dbReference>